<dbReference type="RefSeq" id="WP_235362623.1">
    <property type="nucleotide sequence ID" value="NZ_CP007772.1"/>
</dbReference>
<evidence type="ECO:0000313" key="2">
    <source>
        <dbReference type="EMBL" id="AJC90209.1"/>
    </source>
</evidence>
<name>A0A0A8HBA8_9BACT</name>
<evidence type="ECO:0000313" key="3">
    <source>
        <dbReference type="Proteomes" id="UP000031135"/>
    </source>
</evidence>
<dbReference type="HOGENOM" id="CLU_036060_0_0_7"/>
<keyword evidence="1" id="KW-0175">Coiled coil</keyword>
<evidence type="ECO:0008006" key="4">
    <source>
        <dbReference type="Google" id="ProtNLM"/>
    </source>
</evidence>
<proteinExistence type="predicted"/>
<dbReference type="SUPFAM" id="SSF52266">
    <property type="entry name" value="SGNH hydrolase"/>
    <property type="match status" value="1"/>
</dbReference>
<dbReference type="AlphaFoldDB" id="A0A0A8HBA8"/>
<gene>
    <name evidence="2" type="ORF">CSUB8521_0320</name>
</gene>
<sequence length="602" mass="69408">MKKIVLLGASNSLILNGLQSGLRDGNVLLHNLSIGGSSAISKIYILHKKNNIEIIKNADLVILETSIVDLYDVICEGISIEQSCRNIKWLFQELYFLNSKILNLLLFEKNFFNQHKEYATIIHNVHKQCCCLYGVNCVDMHTYYINNGVSEFYLSHPDPVHQIATIMYNLGKNITRTIDKFKFTKKYGVTKNNPKFLVYTSEQFISKDGLLLTEKKDFQHMEKVCSVKGGAKLKFSDNVIGFRICAIHVWNKSKNAKTNRQIRETYSSIVIENSNKSIVKNAAAYNFCFGFYETNFVIDEHTYVYFNSENLRHTEKTVGTLLTEGKNNILDSFGIVAFLLADQNGKFDFSEEIELIQNENIVVDSEYDFTHLVPPVEDYKTAIEEYNIRMDPIKLQPLQNQISILNSTISSLEQNKIQLSQEKDKIQQDNIVLKQTLNSLPIKKQQLEISNLEQDLINKKLQTRQLSKKLGIRMNDFMPKITMINPASAKARIQNQLSYKLGQAMIVNSKSFLGYIRMPFVLSYIKDKHKQEQKIYQEKIKKDPSLALPPLESYPDYQEALKLKNHLSYKLGQALMQANKTWYGGGYIKLLFEIRKLKKKFK</sequence>
<protein>
    <recommendedName>
        <fullName evidence="4">Sugar transferase</fullName>
    </recommendedName>
</protein>
<dbReference type="KEGG" id="csm:CSUB8521_0320"/>
<dbReference type="Proteomes" id="UP000031135">
    <property type="component" value="Chromosome"/>
</dbReference>
<reference evidence="2 3" key="1">
    <citation type="journal article" date="2014" name="Genome Biol. Evol.">
        <title>Comparative Genomics of the Campylobacter lari Group.</title>
        <authorList>
            <person name="Miller W.G."/>
            <person name="Yee E."/>
            <person name="Chapman M.H."/>
            <person name="Smith T.P."/>
            <person name="Bono J.L."/>
            <person name="Huynh S."/>
            <person name="Parker C.T."/>
            <person name="Vandamme P."/>
            <person name="Luong K."/>
            <person name="Korlach J."/>
        </authorList>
    </citation>
    <scope>NUCLEOTIDE SEQUENCE [LARGE SCALE GENOMIC DNA]</scope>
    <source>
        <strain evidence="2 3">LMG 24374</strain>
    </source>
</reference>
<evidence type="ECO:0000256" key="1">
    <source>
        <dbReference type="SAM" id="Coils"/>
    </source>
</evidence>
<feature type="coiled-coil region" evidence="1">
    <location>
        <begin position="395"/>
        <end position="469"/>
    </location>
</feature>
<dbReference type="EMBL" id="CP007772">
    <property type="protein sequence ID" value="AJC90209.1"/>
    <property type="molecule type" value="Genomic_DNA"/>
</dbReference>
<organism evidence="2 3">
    <name type="scientific">Campylobacter subantarcticus LMG 24374</name>
    <dbReference type="NCBI Taxonomy" id="1388751"/>
    <lineage>
        <taxon>Bacteria</taxon>
        <taxon>Pseudomonadati</taxon>
        <taxon>Campylobacterota</taxon>
        <taxon>Epsilonproteobacteria</taxon>
        <taxon>Campylobacterales</taxon>
        <taxon>Campylobacteraceae</taxon>
        <taxon>Campylobacter</taxon>
    </lineage>
</organism>
<accession>A0A0A8HBA8</accession>